<dbReference type="KEGG" id="kbs:EPA93_43535"/>
<proteinExistence type="predicted"/>
<evidence type="ECO:0000313" key="2">
    <source>
        <dbReference type="EMBL" id="QBD82487.1"/>
    </source>
</evidence>
<evidence type="ECO:0008006" key="4">
    <source>
        <dbReference type="Google" id="ProtNLM"/>
    </source>
</evidence>
<dbReference type="RefSeq" id="WP_129893556.1">
    <property type="nucleotide sequence ID" value="NZ_CP035758.1"/>
</dbReference>
<protein>
    <recommendedName>
        <fullName evidence="4">Universal stress protein</fullName>
    </recommendedName>
</protein>
<dbReference type="Proteomes" id="UP000290365">
    <property type="component" value="Chromosome"/>
</dbReference>
<dbReference type="OrthoDB" id="160226at2"/>
<reference evidence="2 3" key="1">
    <citation type="submission" date="2019-01" db="EMBL/GenBank/DDBJ databases">
        <title>Ktedonosporobacter rubrisoli SCAWS-G2.</title>
        <authorList>
            <person name="Huang Y."/>
            <person name="Yan B."/>
        </authorList>
    </citation>
    <scope>NUCLEOTIDE SEQUENCE [LARGE SCALE GENOMIC DNA]</scope>
    <source>
        <strain evidence="2 3">SCAWS-G2</strain>
    </source>
</reference>
<gene>
    <name evidence="2" type="ORF">EPA93_43535</name>
</gene>
<dbReference type="EMBL" id="CP035758">
    <property type="protein sequence ID" value="QBD82487.1"/>
    <property type="molecule type" value="Genomic_DNA"/>
</dbReference>
<sequence length="176" mass="20256">MRLLLPFTHGIEASAINQAITQAYKYRATLVLLSLIGIADTKAERVRPEKVEQSRDFLEFVRHRASSLEVPVERIELFTHDITLSIYTIAQEMECDGILLFVRNGNGILLTTHEITRILEDVKHPLYIIYLPHHKNWLSSLIHRPRKPKEQLLTYEPGQDLSPDELLFPGLTSHPN</sequence>
<organism evidence="2 3">
    <name type="scientific">Ktedonosporobacter rubrisoli</name>
    <dbReference type="NCBI Taxonomy" id="2509675"/>
    <lineage>
        <taxon>Bacteria</taxon>
        <taxon>Bacillati</taxon>
        <taxon>Chloroflexota</taxon>
        <taxon>Ktedonobacteria</taxon>
        <taxon>Ktedonobacterales</taxon>
        <taxon>Ktedonosporobacteraceae</taxon>
        <taxon>Ktedonosporobacter</taxon>
    </lineage>
</organism>
<evidence type="ECO:0000313" key="3">
    <source>
        <dbReference type="Proteomes" id="UP000290365"/>
    </source>
</evidence>
<keyword evidence="3" id="KW-1185">Reference proteome</keyword>
<feature type="region of interest" description="Disordered" evidence="1">
    <location>
        <begin position="156"/>
        <end position="176"/>
    </location>
</feature>
<dbReference type="SUPFAM" id="SSF52402">
    <property type="entry name" value="Adenine nucleotide alpha hydrolases-like"/>
    <property type="match status" value="1"/>
</dbReference>
<evidence type="ECO:0000256" key="1">
    <source>
        <dbReference type="SAM" id="MobiDB-lite"/>
    </source>
</evidence>
<dbReference type="AlphaFoldDB" id="A0A4P6K2N9"/>
<accession>A0A4P6K2N9</accession>
<name>A0A4P6K2N9_KTERU</name>